<dbReference type="GO" id="GO:0003677">
    <property type="term" value="F:DNA binding"/>
    <property type="evidence" value="ECO:0007669"/>
    <property type="project" value="InterPro"/>
</dbReference>
<feature type="transmembrane region" description="Helical" evidence="2">
    <location>
        <begin position="292"/>
        <end position="311"/>
    </location>
</feature>
<evidence type="ECO:0000313" key="5">
    <source>
        <dbReference type="EMBL" id="WNZ45273.1"/>
    </source>
</evidence>
<dbReference type="EMBL" id="CP130144">
    <property type="protein sequence ID" value="WNZ45273.1"/>
    <property type="molecule type" value="Genomic_DNA"/>
</dbReference>
<reference evidence="4" key="2">
    <citation type="submission" date="2023-07" db="EMBL/GenBank/DDBJ databases">
        <authorList>
            <person name="Bai X.-H."/>
            <person name="Wang H.-H."/>
            <person name="Wang J."/>
            <person name="Ma M.-Y."/>
            <person name="Hu H.-H."/>
            <person name="Song Z.-L."/>
            <person name="Ma H.-G."/>
            <person name="Fan Y."/>
            <person name="Du C.-Y."/>
            <person name="Xu J.-C."/>
        </authorList>
    </citation>
    <scope>NUCLEOTIDE SEQUENCE</scope>
    <source>
        <strain evidence="4">CZ1</strain>
    </source>
</reference>
<keyword evidence="2" id="KW-0472">Membrane</keyword>
<dbReference type="SUPFAM" id="SSF53098">
    <property type="entry name" value="Ribonuclease H-like"/>
    <property type="match status" value="1"/>
</dbReference>
<proteinExistence type="predicted"/>
<evidence type="ECO:0000313" key="6">
    <source>
        <dbReference type="EMBL" id="WNZ45433.1"/>
    </source>
</evidence>
<dbReference type="Pfam" id="PF01609">
    <property type="entry name" value="DDE_Tnp_1"/>
    <property type="match status" value="1"/>
</dbReference>
<keyword evidence="2" id="KW-1133">Transmembrane helix</keyword>
<dbReference type="EMBL" id="CP130144">
    <property type="protein sequence ID" value="WNZ44017.1"/>
    <property type="molecule type" value="Genomic_DNA"/>
</dbReference>
<reference evidence="4" key="1">
    <citation type="journal article" date="2023" name="Plants (Basel)">
        <title>Genomic Analysis of Leptolyngbya boryana CZ1 Reveals Efficient Carbon Fixation Modules.</title>
        <authorList>
            <person name="Bai X."/>
            <person name="Wang H."/>
            <person name="Cheng W."/>
            <person name="Wang J."/>
            <person name="Ma M."/>
            <person name="Hu H."/>
            <person name="Song Z."/>
            <person name="Ma H."/>
            <person name="Fan Y."/>
            <person name="Du C."/>
            <person name="Xu J."/>
        </authorList>
    </citation>
    <scope>NUCLEOTIDE SEQUENCE</scope>
    <source>
        <strain evidence="4">CZ1</strain>
    </source>
</reference>
<evidence type="ECO:0000259" key="3">
    <source>
        <dbReference type="Pfam" id="PF01609"/>
    </source>
</evidence>
<organism evidence="4">
    <name type="scientific">Leptolyngbya boryana CZ1</name>
    <dbReference type="NCBI Taxonomy" id="3060204"/>
    <lineage>
        <taxon>Bacteria</taxon>
        <taxon>Bacillati</taxon>
        <taxon>Cyanobacteriota</taxon>
        <taxon>Cyanophyceae</taxon>
        <taxon>Leptolyngbyales</taxon>
        <taxon>Leptolyngbyaceae</taxon>
        <taxon>Leptolyngbya group</taxon>
        <taxon>Leptolyngbya</taxon>
    </lineage>
</organism>
<name>A0AA97AMA5_LEPBY</name>
<evidence type="ECO:0000256" key="1">
    <source>
        <dbReference type="SAM" id="MobiDB-lite"/>
    </source>
</evidence>
<keyword evidence="2" id="KW-0812">Transmembrane</keyword>
<dbReference type="InterPro" id="IPR012337">
    <property type="entry name" value="RNaseH-like_sf"/>
</dbReference>
<dbReference type="GO" id="GO:0006313">
    <property type="term" value="P:DNA transposition"/>
    <property type="evidence" value="ECO:0007669"/>
    <property type="project" value="InterPro"/>
</dbReference>
<gene>
    <name evidence="4" type="ORF">Q2T42_19475</name>
    <name evidence="5" type="ORF">Q2T42_26140</name>
    <name evidence="6" type="ORF">Q2T42_26950</name>
</gene>
<evidence type="ECO:0000313" key="4">
    <source>
        <dbReference type="EMBL" id="WNZ44017.1"/>
    </source>
</evidence>
<dbReference type="EMBL" id="CP130144">
    <property type="protein sequence ID" value="WNZ45433.1"/>
    <property type="molecule type" value="Genomic_DNA"/>
</dbReference>
<feature type="domain" description="Transposase IS4-like" evidence="3">
    <location>
        <begin position="142"/>
        <end position="299"/>
    </location>
</feature>
<evidence type="ECO:0000256" key="2">
    <source>
        <dbReference type="SAM" id="Phobius"/>
    </source>
</evidence>
<protein>
    <submittedName>
        <fullName evidence="4">Transposase</fullName>
    </submittedName>
</protein>
<accession>A0AA97AMA5</accession>
<dbReference type="GO" id="GO:0004803">
    <property type="term" value="F:transposase activity"/>
    <property type="evidence" value="ECO:0007669"/>
    <property type="project" value="InterPro"/>
</dbReference>
<dbReference type="AlphaFoldDB" id="A0AA97AMA5"/>
<feature type="region of interest" description="Disordered" evidence="1">
    <location>
        <begin position="348"/>
        <end position="367"/>
    </location>
</feature>
<dbReference type="InterPro" id="IPR002559">
    <property type="entry name" value="Transposase_11"/>
</dbReference>
<sequence length="385" mass="43789">MQLPHLYRELIDQFRQWIQPRDQRHLEGVSEAVAAILQSESACLNHWLPYLSHRGCTARSHHARLNYLLTNPQVNAETFYVPLLQQWLCAFAGADLLLTLDTSVLWDQFCWIGVCFVWGGRSFTLAQMVLEHGSATVAFEAYLPVLEQVFSLLPSDCRVTLLADRGFEHGELMRWCNRHAWDWLIRAKSNLTITLAPGVSQSVAQLLSPVEQAYLFPNVTILEDIPCHLATATLPGRQEPWAVLSSQPPSLQTFERYGHRFGGIEPHIKDYKSAAFDIIGSHLRDATGLTRLFMLLDMATLIALVLGFLLVRCGQRKRLDSHPERGLSFLQLGLRYLKQLRHLGQPLPRFEPLPRRSPPTACASQSKRDRLNQRILFSKVTTFSS</sequence>
<dbReference type="RefSeq" id="WP_316426199.1">
    <property type="nucleotide sequence ID" value="NZ_CP130144.1"/>
</dbReference>